<evidence type="ECO:0000256" key="4">
    <source>
        <dbReference type="ARBA" id="ARBA00022898"/>
    </source>
</evidence>
<evidence type="ECO:0000313" key="8">
    <source>
        <dbReference type="EMBL" id="QQS98848.1"/>
    </source>
</evidence>
<feature type="domain" description="Orn/Lys/Arg decarboxylase C-terminal" evidence="7">
    <location>
        <begin position="399"/>
        <end position="460"/>
    </location>
</feature>
<evidence type="ECO:0000259" key="6">
    <source>
        <dbReference type="Pfam" id="PF01276"/>
    </source>
</evidence>
<dbReference type="Gene3D" id="3.90.105.10">
    <property type="entry name" value="Molybdopterin biosynthesis moea protein, domain 2"/>
    <property type="match status" value="1"/>
</dbReference>
<dbReference type="KEGG" id="ppsr:I6J18_14300"/>
<keyword evidence="9" id="KW-1185">Reference proteome</keyword>
<evidence type="ECO:0000256" key="1">
    <source>
        <dbReference type="ARBA" id="ARBA00001933"/>
    </source>
</evidence>
<dbReference type="InterPro" id="IPR015424">
    <property type="entry name" value="PyrdxlP-dep_Trfase"/>
</dbReference>
<dbReference type="PANTHER" id="PTHR43277">
    <property type="entry name" value="ARGININE DECARBOXYLASE"/>
    <property type="match status" value="1"/>
</dbReference>
<dbReference type="AlphaFoldDB" id="A0A974NJA8"/>
<dbReference type="SUPFAM" id="SSF53383">
    <property type="entry name" value="PLP-dependent transferases"/>
    <property type="match status" value="1"/>
</dbReference>
<dbReference type="Pfam" id="PF03711">
    <property type="entry name" value="OKR_DC_1_C"/>
    <property type="match status" value="1"/>
</dbReference>
<sequence>MNQNDAPIYQALINHKEKGTVSYHVPGHKNGYIFEESAQEVFQRILEIDVTELNGLDDLHAAEGPILHAEELLADFYHAANSYFLVNGSTGGNLAMIMAVCEEGDTVLVQRNCHKSIIHALRLANVNPVFITPSFNEVWGVAGGVKAEHIYKAIDMYPCARALILTHPTYYGEAQSIRGIIEAAHNKEIPVLVDQAHGAHFGLPGFPESAVEAGADIVVHSAHKTLPAMTMGSYLHVNSKLVNKEELDYYLQVFQSSSPSYPIMASLDLARVYLASFNHADTEHLHNSIRKFRESLSRIPGLKVMENDDSLKVTLHSEQIPDGFQFQTVLEDYGIYTELADTENVLLVIPLLKANMVYPFTETIDQINLALNGKEMVKRSASLPGFVNDHLFSTLSMNYKEMKKLPKRSVPFKESVGYVSAEMIIPYPPGIPLIMAGEMITAEKVAYLEKLRNKGGRFHGGTVLSRGLLLVYG</sequence>
<dbReference type="InterPro" id="IPR015421">
    <property type="entry name" value="PyrdxlP-dep_Trfase_major"/>
</dbReference>
<feature type="domain" description="Orn/Lys/Arg decarboxylases family 1 pyridoxal-P attachment site" evidence="6">
    <location>
        <begin position="7"/>
        <end position="299"/>
    </location>
</feature>
<reference evidence="8 9" key="1">
    <citation type="submission" date="2021-01" db="EMBL/GenBank/DDBJ databases">
        <title>FDA dAtabase for Regulatory Grade micrObial Sequences (FDA-ARGOS): Supporting development and validation of Infectious Disease Dx tests.</title>
        <authorList>
            <person name="Nelson B."/>
            <person name="Plummer A."/>
            <person name="Tallon L."/>
            <person name="Sadzewicz L."/>
            <person name="Zhao X."/>
            <person name="Boylan J."/>
            <person name="Ott S."/>
            <person name="Bowen H."/>
            <person name="Vavikolanu K."/>
            <person name="Mehta A."/>
            <person name="Aluvathingal J."/>
            <person name="Nadendla S."/>
            <person name="Myers T."/>
            <person name="Yan Y."/>
            <person name="Sichtig H."/>
        </authorList>
    </citation>
    <scope>NUCLEOTIDE SEQUENCE [LARGE SCALE GENOMIC DNA]</scope>
    <source>
        <strain evidence="8 9">FDAARGOS_1161</strain>
    </source>
</reference>
<dbReference type="InterPro" id="IPR052357">
    <property type="entry name" value="Orn_Lys_Arg_decarboxylase-I"/>
</dbReference>
<evidence type="ECO:0000256" key="5">
    <source>
        <dbReference type="ARBA" id="ARBA00023239"/>
    </source>
</evidence>
<dbReference type="EMBL" id="CP068053">
    <property type="protein sequence ID" value="QQS98848.1"/>
    <property type="molecule type" value="Genomic_DNA"/>
</dbReference>
<keyword evidence="5" id="KW-0456">Lyase</keyword>
<comment type="cofactor">
    <cofactor evidence="1">
        <name>pyridoxal 5'-phosphate</name>
        <dbReference type="ChEBI" id="CHEBI:597326"/>
    </cofactor>
</comment>
<dbReference type="Pfam" id="PF01276">
    <property type="entry name" value="OKR_DC_1"/>
    <property type="match status" value="1"/>
</dbReference>
<dbReference type="GO" id="GO:0016831">
    <property type="term" value="F:carboxy-lyase activity"/>
    <property type="evidence" value="ECO:0007669"/>
    <property type="project" value="UniProtKB-KW"/>
</dbReference>
<keyword evidence="3" id="KW-0210">Decarboxylase</keyword>
<dbReference type="Gene3D" id="3.40.640.10">
    <property type="entry name" value="Type I PLP-dependent aspartate aminotransferase-like (Major domain)"/>
    <property type="match status" value="1"/>
</dbReference>
<dbReference type="InterPro" id="IPR000310">
    <property type="entry name" value="Orn/Lys/Arg_deCO2ase_major_dom"/>
</dbReference>
<evidence type="ECO:0000313" key="9">
    <source>
        <dbReference type="Proteomes" id="UP000595254"/>
    </source>
</evidence>
<evidence type="ECO:0000259" key="7">
    <source>
        <dbReference type="Pfam" id="PF03711"/>
    </source>
</evidence>
<comment type="similarity">
    <text evidence="2">Belongs to the Orn/Lys/Arg decarboxylase class-I family.</text>
</comment>
<dbReference type="Proteomes" id="UP000595254">
    <property type="component" value="Chromosome"/>
</dbReference>
<dbReference type="RefSeq" id="WP_040375006.1">
    <property type="nucleotide sequence ID" value="NZ_CP068053.1"/>
</dbReference>
<evidence type="ECO:0000256" key="2">
    <source>
        <dbReference type="ARBA" id="ARBA00010671"/>
    </source>
</evidence>
<dbReference type="PANTHER" id="PTHR43277:SF3">
    <property type="entry name" value="DECARBOXYLASE, PUTATIVE-RELATED"/>
    <property type="match status" value="1"/>
</dbReference>
<proteinExistence type="inferred from homology"/>
<name>A0A974NJA8_PERPY</name>
<dbReference type="SUPFAM" id="SSF55904">
    <property type="entry name" value="Ornithine decarboxylase C-terminal domain"/>
    <property type="match status" value="1"/>
</dbReference>
<accession>A0A974NJA8</accession>
<dbReference type="InterPro" id="IPR008286">
    <property type="entry name" value="Prn/Lys/Arg_de-COase_C"/>
</dbReference>
<keyword evidence="4" id="KW-0663">Pyridoxal phosphate</keyword>
<protein>
    <submittedName>
        <fullName evidence="8">Aminotransferase class V-fold PLP-dependent enzyme</fullName>
    </submittedName>
</protein>
<keyword evidence="8" id="KW-0808">Transferase</keyword>
<dbReference type="InterPro" id="IPR036633">
    <property type="entry name" value="Prn/Lys/Arg_de-COase_C_sf"/>
</dbReference>
<evidence type="ECO:0000256" key="3">
    <source>
        <dbReference type="ARBA" id="ARBA00022793"/>
    </source>
</evidence>
<keyword evidence="8" id="KW-0032">Aminotransferase</keyword>
<gene>
    <name evidence="8" type="ORF">I6J18_14300</name>
</gene>
<dbReference type="GO" id="GO:0008483">
    <property type="term" value="F:transaminase activity"/>
    <property type="evidence" value="ECO:0007669"/>
    <property type="project" value="UniProtKB-KW"/>
</dbReference>
<organism evidence="8 9">
    <name type="scientific">Peribacillus psychrosaccharolyticus</name>
    <name type="common">Bacillus psychrosaccharolyticus</name>
    <dbReference type="NCBI Taxonomy" id="1407"/>
    <lineage>
        <taxon>Bacteria</taxon>
        <taxon>Bacillati</taxon>
        <taxon>Bacillota</taxon>
        <taxon>Bacilli</taxon>
        <taxon>Bacillales</taxon>
        <taxon>Bacillaceae</taxon>
        <taxon>Peribacillus</taxon>
    </lineage>
</organism>